<evidence type="ECO:0000259" key="3">
    <source>
        <dbReference type="Pfam" id="PF00208"/>
    </source>
</evidence>
<protein>
    <submittedName>
        <fullName evidence="5">Uncharacterized protein</fullName>
    </submittedName>
</protein>
<gene>
    <name evidence="5" type="ORF">LCGC14_2469500</name>
</gene>
<dbReference type="InterPro" id="IPR036291">
    <property type="entry name" value="NAD(P)-bd_dom_sf"/>
</dbReference>
<accession>A0A0F9E4V2</accession>
<dbReference type="SUPFAM" id="SSF53223">
    <property type="entry name" value="Aminoacid dehydrogenase-like, N-terminal domain"/>
    <property type="match status" value="1"/>
</dbReference>
<comment type="similarity">
    <text evidence="1">Belongs to the Glu/Leu/Phe/Val dehydrogenases family.</text>
</comment>
<evidence type="ECO:0000256" key="2">
    <source>
        <dbReference type="ARBA" id="ARBA00023002"/>
    </source>
</evidence>
<organism evidence="5">
    <name type="scientific">marine sediment metagenome</name>
    <dbReference type="NCBI Taxonomy" id="412755"/>
    <lineage>
        <taxon>unclassified sequences</taxon>
        <taxon>metagenomes</taxon>
        <taxon>ecological metagenomes</taxon>
    </lineage>
</organism>
<evidence type="ECO:0000313" key="5">
    <source>
        <dbReference type="EMBL" id="KKL19038.1"/>
    </source>
</evidence>
<dbReference type="SUPFAM" id="SSF51735">
    <property type="entry name" value="NAD(P)-binding Rossmann-fold domains"/>
    <property type="match status" value="1"/>
</dbReference>
<dbReference type="InterPro" id="IPR006095">
    <property type="entry name" value="Glu/Leu/Phe/Val/Trp_DH"/>
</dbReference>
<dbReference type="InterPro" id="IPR006097">
    <property type="entry name" value="Glu/Leu/Phe/Val/Trp_DH_dimer"/>
</dbReference>
<dbReference type="InterPro" id="IPR006096">
    <property type="entry name" value="Glu/Leu/Phe/Val/Trp_DH_C"/>
</dbReference>
<feature type="domain" description="Glutamate/phenylalanine/leucine/valine/L-tryptophan dehydrogenase C-terminal" evidence="3">
    <location>
        <begin position="184"/>
        <end position="238"/>
    </location>
</feature>
<dbReference type="InterPro" id="IPR046346">
    <property type="entry name" value="Aminoacid_DH-like_N_sf"/>
</dbReference>
<evidence type="ECO:0000256" key="1">
    <source>
        <dbReference type="ARBA" id="ARBA00006382"/>
    </source>
</evidence>
<feature type="domain" description="Glutamate/phenylalanine/leucine/valine/L-tryptophan dehydrogenase dimerisation" evidence="4">
    <location>
        <begin position="38"/>
        <end position="165"/>
    </location>
</feature>
<sequence length="239" mass="25792">MSSDAFELAMQHFHKYAEPMDLPGRYPRCDILRHLTTPDRSIELRLTFQRDDGSLQVCDAYRVQFNDDRGPYKGGIRFHPSVGLAETKAMAFWMYLKTAVVDIPFGGAKGGVSVDYPSLSPQEKERLTKRYALVLANDLGPEKDIPAPDVNTGEREMAWILDSWRMIQGSYNRGVVTGKPVSMGGSAGRREATGRGVVITIVEAAKDLGLSLGGLSLGGASAAVQGFGNVGGVTAALLA</sequence>
<name>A0A0F9E4V2_9ZZZZ</name>
<dbReference type="GO" id="GO:0004352">
    <property type="term" value="F:glutamate dehydrogenase (NAD+) activity"/>
    <property type="evidence" value="ECO:0007669"/>
    <property type="project" value="TreeGrafter"/>
</dbReference>
<dbReference type="PANTHER" id="PTHR11606:SF13">
    <property type="entry name" value="GLUTAMATE DEHYDROGENASE 1, MITOCHONDRIAL"/>
    <property type="match status" value="1"/>
</dbReference>
<dbReference type="Pfam" id="PF00208">
    <property type="entry name" value="ELFV_dehydrog"/>
    <property type="match status" value="1"/>
</dbReference>
<evidence type="ECO:0000259" key="4">
    <source>
        <dbReference type="Pfam" id="PF02812"/>
    </source>
</evidence>
<dbReference type="Pfam" id="PF02812">
    <property type="entry name" value="ELFV_dehydrog_N"/>
    <property type="match status" value="1"/>
</dbReference>
<dbReference type="GO" id="GO:0006538">
    <property type="term" value="P:L-glutamate catabolic process"/>
    <property type="evidence" value="ECO:0007669"/>
    <property type="project" value="TreeGrafter"/>
</dbReference>
<feature type="non-terminal residue" evidence="5">
    <location>
        <position position="239"/>
    </location>
</feature>
<reference evidence="5" key="1">
    <citation type="journal article" date="2015" name="Nature">
        <title>Complex archaea that bridge the gap between prokaryotes and eukaryotes.</title>
        <authorList>
            <person name="Spang A."/>
            <person name="Saw J.H."/>
            <person name="Jorgensen S.L."/>
            <person name="Zaremba-Niedzwiedzka K."/>
            <person name="Martijn J."/>
            <person name="Lind A.E."/>
            <person name="van Eijk R."/>
            <person name="Schleper C."/>
            <person name="Guy L."/>
            <person name="Ettema T.J."/>
        </authorList>
    </citation>
    <scope>NUCLEOTIDE SEQUENCE</scope>
</reference>
<dbReference type="Gene3D" id="3.40.50.10860">
    <property type="entry name" value="Leucine Dehydrogenase, chain A, domain 1"/>
    <property type="match status" value="1"/>
</dbReference>
<dbReference type="PRINTS" id="PR00082">
    <property type="entry name" value="GLFDHDRGNASE"/>
</dbReference>
<keyword evidence="2" id="KW-0560">Oxidoreductase</keyword>
<dbReference type="Gene3D" id="3.40.50.720">
    <property type="entry name" value="NAD(P)-binding Rossmann-like Domain"/>
    <property type="match status" value="1"/>
</dbReference>
<comment type="caution">
    <text evidence="5">The sequence shown here is derived from an EMBL/GenBank/DDBJ whole genome shotgun (WGS) entry which is preliminary data.</text>
</comment>
<dbReference type="EMBL" id="LAZR01038633">
    <property type="protein sequence ID" value="KKL19038.1"/>
    <property type="molecule type" value="Genomic_DNA"/>
</dbReference>
<proteinExistence type="inferred from homology"/>
<dbReference type="AlphaFoldDB" id="A0A0F9E4V2"/>
<dbReference type="PANTHER" id="PTHR11606">
    <property type="entry name" value="GLUTAMATE DEHYDROGENASE"/>
    <property type="match status" value="1"/>
</dbReference>